<dbReference type="Proteomes" id="UP001198010">
    <property type="component" value="Unassembled WGS sequence"/>
</dbReference>
<dbReference type="EMBL" id="JAJDLA010000025">
    <property type="protein sequence ID" value="MCB8606494.1"/>
    <property type="molecule type" value="Genomic_DNA"/>
</dbReference>
<protein>
    <submittedName>
        <fullName evidence="2">Protein-export chaperone SecB</fullName>
    </submittedName>
</protein>
<organism evidence="2 3">
    <name type="scientific">Veillonella nakazawae</name>
    <dbReference type="NCBI Taxonomy" id="2682456"/>
    <lineage>
        <taxon>Bacteria</taxon>
        <taxon>Bacillati</taxon>
        <taxon>Bacillota</taxon>
        <taxon>Negativicutes</taxon>
        <taxon>Veillonellales</taxon>
        <taxon>Veillonellaceae</taxon>
        <taxon>Veillonella</taxon>
    </lineage>
</organism>
<dbReference type="SUPFAM" id="SSF54611">
    <property type="entry name" value="SecB-like"/>
    <property type="match status" value="1"/>
</dbReference>
<evidence type="ECO:0000313" key="3">
    <source>
        <dbReference type="Proteomes" id="UP001198010"/>
    </source>
</evidence>
<name>A0AB35HEK8_9FIRM</name>
<proteinExistence type="inferred from homology"/>
<comment type="similarity">
    <text evidence="1">Belongs to the SecB family.</text>
</comment>
<dbReference type="GO" id="GO:0015031">
    <property type="term" value="P:protein transport"/>
    <property type="evidence" value="ECO:0007669"/>
    <property type="project" value="InterPro"/>
</dbReference>
<dbReference type="GO" id="GO:0051262">
    <property type="term" value="P:protein tetramerization"/>
    <property type="evidence" value="ECO:0007669"/>
    <property type="project" value="InterPro"/>
</dbReference>
<dbReference type="InterPro" id="IPR003708">
    <property type="entry name" value="SecB"/>
</dbReference>
<dbReference type="InterPro" id="IPR035958">
    <property type="entry name" value="SecB-like_sf"/>
</dbReference>
<dbReference type="RefSeq" id="WP_227283810.1">
    <property type="nucleotide sequence ID" value="NZ_JAJDLA010000025.1"/>
</dbReference>
<dbReference type="GO" id="GO:0051082">
    <property type="term" value="F:unfolded protein binding"/>
    <property type="evidence" value="ECO:0007669"/>
    <property type="project" value="InterPro"/>
</dbReference>
<sequence>MNKSKLQFSPPILKSSYISINEDFIQNNTPESIAEIDMPIIHNVECSEFEEHSAFVKFMVTVGEENEKYPFIARVEMISQFTWDEDFDNKAKELLPMNAPALLLSYSRPIISMLTSMTPFPPYYVPFINFVQKDDK</sequence>
<accession>A0AB35HEK8</accession>
<reference evidence="2" key="1">
    <citation type="submission" date="2021-10" db="EMBL/GenBank/DDBJ databases">
        <title>Collection of gut derived symbiotic bacterial strains cultured from healthy donors.</title>
        <authorList>
            <person name="Lin H."/>
            <person name="Littmann E."/>
            <person name="Kohout C."/>
            <person name="Pamer E.G."/>
        </authorList>
    </citation>
    <scope>NUCLEOTIDE SEQUENCE</scope>
    <source>
        <strain evidence="2">DFI.4.35</strain>
    </source>
</reference>
<gene>
    <name evidence="2" type="ORF">LJD63_09495</name>
</gene>
<comment type="caution">
    <text evidence="2">The sequence shown here is derived from an EMBL/GenBank/DDBJ whole genome shotgun (WGS) entry which is preliminary data.</text>
</comment>
<evidence type="ECO:0000256" key="1">
    <source>
        <dbReference type="ARBA" id="ARBA00009990"/>
    </source>
</evidence>
<dbReference type="Gene3D" id="3.10.420.10">
    <property type="entry name" value="SecB-like"/>
    <property type="match status" value="1"/>
</dbReference>
<dbReference type="Pfam" id="PF02556">
    <property type="entry name" value="SecB"/>
    <property type="match status" value="1"/>
</dbReference>
<evidence type="ECO:0000313" key="2">
    <source>
        <dbReference type="EMBL" id="MCB8606494.1"/>
    </source>
</evidence>
<dbReference type="AlphaFoldDB" id="A0AB35HEK8"/>